<keyword evidence="3" id="KW-1185">Reference proteome</keyword>
<accession>A0ABQ4DV24</accession>
<dbReference type="Proteomes" id="UP000646749">
    <property type="component" value="Unassembled WGS sequence"/>
</dbReference>
<organism evidence="2 3">
    <name type="scientific">Plantactinospora endophytica</name>
    <dbReference type="NCBI Taxonomy" id="673535"/>
    <lineage>
        <taxon>Bacteria</taxon>
        <taxon>Bacillati</taxon>
        <taxon>Actinomycetota</taxon>
        <taxon>Actinomycetes</taxon>
        <taxon>Micromonosporales</taxon>
        <taxon>Micromonosporaceae</taxon>
        <taxon>Plantactinospora</taxon>
    </lineage>
</organism>
<dbReference type="InterPro" id="IPR051082">
    <property type="entry name" value="Pentapeptide-BTB/POZ_domain"/>
</dbReference>
<proteinExistence type="predicted"/>
<evidence type="ECO:0000256" key="1">
    <source>
        <dbReference type="SAM" id="MobiDB-lite"/>
    </source>
</evidence>
<dbReference type="PANTHER" id="PTHR14136">
    <property type="entry name" value="BTB_POZ DOMAIN-CONTAINING PROTEIN KCTD9"/>
    <property type="match status" value="1"/>
</dbReference>
<feature type="compositionally biased region" description="Basic residues" evidence="1">
    <location>
        <begin position="1"/>
        <end position="14"/>
    </location>
</feature>
<dbReference type="InterPro" id="IPR001646">
    <property type="entry name" value="5peptide_repeat"/>
</dbReference>
<comment type="caution">
    <text evidence="2">The sequence shown here is derived from an EMBL/GenBank/DDBJ whole genome shotgun (WGS) entry which is preliminary data.</text>
</comment>
<dbReference type="SUPFAM" id="SSF141571">
    <property type="entry name" value="Pentapeptide repeat-like"/>
    <property type="match status" value="1"/>
</dbReference>
<evidence type="ECO:0000313" key="2">
    <source>
        <dbReference type="EMBL" id="GIG86287.1"/>
    </source>
</evidence>
<dbReference type="Gene3D" id="2.160.20.80">
    <property type="entry name" value="E3 ubiquitin-protein ligase SopA"/>
    <property type="match status" value="2"/>
</dbReference>
<dbReference type="Pfam" id="PF00805">
    <property type="entry name" value="Pentapeptide"/>
    <property type="match status" value="3"/>
</dbReference>
<evidence type="ECO:0000313" key="3">
    <source>
        <dbReference type="Proteomes" id="UP000646749"/>
    </source>
</evidence>
<feature type="region of interest" description="Disordered" evidence="1">
    <location>
        <begin position="138"/>
        <end position="157"/>
    </location>
</feature>
<evidence type="ECO:0008006" key="4">
    <source>
        <dbReference type="Google" id="ProtNLM"/>
    </source>
</evidence>
<reference evidence="2 3" key="1">
    <citation type="submission" date="2021-01" db="EMBL/GenBank/DDBJ databases">
        <title>Whole genome shotgun sequence of Plantactinospora endophytica NBRC 110450.</title>
        <authorList>
            <person name="Komaki H."/>
            <person name="Tamura T."/>
        </authorList>
    </citation>
    <scope>NUCLEOTIDE SEQUENCE [LARGE SCALE GENOMIC DNA]</scope>
    <source>
        <strain evidence="2 3">NBRC 110450</strain>
    </source>
</reference>
<dbReference type="EMBL" id="BONW01000004">
    <property type="protein sequence ID" value="GIG86287.1"/>
    <property type="molecule type" value="Genomic_DNA"/>
</dbReference>
<dbReference type="RefSeq" id="WP_203864934.1">
    <property type="nucleotide sequence ID" value="NZ_BONW01000004.1"/>
</dbReference>
<protein>
    <recommendedName>
        <fullName evidence="4">Pentapeptide repeat-containing protein</fullName>
    </recommendedName>
</protein>
<dbReference type="PANTHER" id="PTHR14136:SF17">
    <property type="entry name" value="BTB_POZ DOMAIN-CONTAINING PROTEIN KCTD9"/>
    <property type="match status" value="1"/>
</dbReference>
<gene>
    <name evidence="2" type="ORF">Pen02_12230</name>
</gene>
<feature type="region of interest" description="Disordered" evidence="1">
    <location>
        <begin position="1"/>
        <end position="22"/>
    </location>
</feature>
<sequence length="386" mass="40238">MFGRTGLRRGRGRRRQSDDVPARPAAVAIGARAGWEKYAAIGQVVAATATAAAVLVTGVTTWAALESVEVGRDQAEIAEQGQLTDRFTSAVEQLGSDQEGVRLGGIFALERIARDSERDQAAVIEVLCAFVRLRAPVSGTRPTPPRPAGSASAVPPTGRGAVHIDVDSDASAVDVAVDVNAAVRVVARRTVRPDRVDIVDLSRTRLGGIKLPTTEDADFRLARFAGADLVAADLARANLTGANLEGVSAREVRMVGVLSRASLVDADLTGAVLAGAWLDNTSMDHAILNGASLTGTKFRGARLNEVELRDAQLGGAELQEAYLNGADLTGAELASAKLKGANLSGATLTGVTNVNLAQLREAIIDSRTVLPSGFTWTHSDGVQVTP</sequence>
<name>A0ABQ4DV24_9ACTN</name>